<dbReference type="Gene3D" id="3.40.395.10">
    <property type="entry name" value="Adenoviral Proteinase, Chain A"/>
    <property type="match status" value="1"/>
</dbReference>
<dbReference type="AlphaFoldDB" id="A0A2G2VKZ3"/>
<reference evidence="3" key="2">
    <citation type="journal article" date="2017" name="J. Anim. Genet.">
        <title>Multiple reference genome sequences of hot pepper reveal the massive evolution of plant disease resistance genes by retroduplication.</title>
        <authorList>
            <person name="Kim S."/>
            <person name="Park J."/>
            <person name="Yeom S.-I."/>
            <person name="Kim Y.-M."/>
            <person name="Seo E."/>
            <person name="Kim K.-T."/>
            <person name="Kim M.-S."/>
            <person name="Lee J.M."/>
            <person name="Cheong K."/>
            <person name="Shin H.-S."/>
            <person name="Kim S.-B."/>
            <person name="Han K."/>
            <person name="Lee J."/>
            <person name="Park M."/>
            <person name="Lee H.-A."/>
            <person name="Lee H.-Y."/>
            <person name="Lee Y."/>
            <person name="Oh S."/>
            <person name="Lee J.H."/>
            <person name="Choi E."/>
            <person name="Choi E."/>
            <person name="Lee S.E."/>
            <person name="Jeon J."/>
            <person name="Kim H."/>
            <person name="Choi G."/>
            <person name="Song H."/>
            <person name="Lee J."/>
            <person name="Lee S.-C."/>
            <person name="Kwon J.-K."/>
            <person name="Lee H.-Y."/>
            <person name="Koo N."/>
            <person name="Hong Y."/>
            <person name="Kim R.W."/>
            <person name="Kang W.-H."/>
            <person name="Huh J.H."/>
            <person name="Kang B.-C."/>
            <person name="Yang T.-J."/>
            <person name="Lee Y.-H."/>
            <person name="Bennetzen J.L."/>
            <person name="Choi D."/>
        </authorList>
    </citation>
    <scope>NUCLEOTIDE SEQUENCE [LARGE SCALE GENOMIC DNA]</scope>
    <source>
        <strain evidence="3">cv. PBC81</strain>
    </source>
</reference>
<evidence type="ECO:0000313" key="3">
    <source>
        <dbReference type="Proteomes" id="UP000224567"/>
    </source>
</evidence>
<gene>
    <name evidence="2" type="ORF">CQW23_25437</name>
</gene>
<reference evidence="2 3" key="1">
    <citation type="journal article" date="2017" name="Genome Biol.">
        <title>New reference genome sequences of hot pepper reveal the massive evolution of plant disease-resistance genes by retroduplication.</title>
        <authorList>
            <person name="Kim S."/>
            <person name="Park J."/>
            <person name="Yeom S.I."/>
            <person name="Kim Y.M."/>
            <person name="Seo E."/>
            <person name="Kim K.T."/>
            <person name="Kim M.S."/>
            <person name="Lee J.M."/>
            <person name="Cheong K."/>
            <person name="Shin H.S."/>
            <person name="Kim S.B."/>
            <person name="Han K."/>
            <person name="Lee J."/>
            <person name="Park M."/>
            <person name="Lee H.A."/>
            <person name="Lee H.Y."/>
            <person name="Lee Y."/>
            <person name="Oh S."/>
            <person name="Lee J.H."/>
            <person name="Choi E."/>
            <person name="Choi E."/>
            <person name="Lee S.E."/>
            <person name="Jeon J."/>
            <person name="Kim H."/>
            <person name="Choi G."/>
            <person name="Song H."/>
            <person name="Lee J."/>
            <person name="Lee S.C."/>
            <person name="Kwon J.K."/>
            <person name="Lee H.Y."/>
            <person name="Koo N."/>
            <person name="Hong Y."/>
            <person name="Kim R.W."/>
            <person name="Kang W.H."/>
            <person name="Huh J.H."/>
            <person name="Kang B.C."/>
            <person name="Yang T.J."/>
            <person name="Lee Y.H."/>
            <person name="Bennetzen J.L."/>
            <person name="Choi D."/>
        </authorList>
    </citation>
    <scope>NUCLEOTIDE SEQUENCE [LARGE SCALE GENOMIC DNA]</scope>
    <source>
        <strain evidence="3">cv. PBC81</strain>
    </source>
</reference>
<accession>A0A2G2VKZ3</accession>
<dbReference type="OrthoDB" id="1297091at2759"/>
<comment type="caution">
    <text evidence="2">The sequence shown here is derived from an EMBL/GenBank/DDBJ whole genome shotgun (WGS) entry which is preliminary data.</text>
</comment>
<feature type="region of interest" description="Disordered" evidence="1">
    <location>
        <begin position="21"/>
        <end position="54"/>
    </location>
</feature>
<dbReference type="PANTHER" id="PTHR33022">
    <property type="entry name" value="DUF1985 DOMAIN-CONTAINING PROTEIN"/>
    <property type="match status" value="1"/>
</dbReference>
<evidence type="ECO:0000313" key="2">
    <source>
        <dbReference type="EMBL" id="PHT33637.1"/>
    </source>
</evidence>
<keyword evidence="3" id="KW-1185">Reference proteome</keyword>
<dbReference type="PANTHER" id="PTHR33022:SF13">
    <property type="entry name" value="UBIQUITIN-LIKE PROTEASE FAMILY PROFILE DOMAIN-CONTAINING PROTEIN"/>
    <property type="match status" value="1"/>
</dbReference>
<sequence length="249" mass="28129">MADLVTLISKIPVEVVKALKNEENKQSEEEKTVDQQQSHEEGSKKHESPYKEDIQDEVGGTITDSIQAAVDTILFDLSTPLTTKSLDVREREATKAKAPTKKERKKSRILRSPYITKYDSGSKDAGNSDKKEKLKYAFNAYKGKLAQQTGLVNEISFDVDYVQNIPQQAYDSLDCDVFVSAYAEILSEGQQVHSCGFDDRSQRALYVSLLWYYRVEKANEGYTSDNDDPPWPRNSVLQEIDESAIVTLE</sequence>
<dbReference type="EMBL" id="MLFT02000011">
    <property type="protein sequence ID" value="PHT33637.1"/>
    <property type="molecule type" value="Genomic_DNA"/>
</dbReference>
<feature type="compositionally biased region" description="Basic and acidic residues" evidence="1">
    <location>
        <begin position="21"/>
        <end position="53"/>
    </location>
</feature>
<proteinExistence type="predicted"/>
<dbReference type="InterPro" id="IPR038765">
    <property type="entry name" value="Papain-like_cys_pep_sf"/>
</dbReference>
<protein>
    <recommendedName>
        <fullName evidence="4">Ubiquitin-like protease family profile domain-containing protein</fullName>
    </recommendedName>
</protein>
<evidence type="ECO:0008006" key="4">
    <source>
        <dbReference type="Google" id="ProtNLM"/>
    </source>
</evidence>
<name>A0A2G2VKZ3_CAPBA</name>
<evidence type="ECO:0000256" key="1">
    <source>
        <dbReference type="SAM" id="MobiDB-lite"/>
    </source>
</evidence>
<dbReference type="Proteomes" id="UP000224567">
    <property type="component" value="Unassembled WGS sequence"/>
</dbReference>
<dbReference type="SUPFAM" id="SSF54001">
    <property type="entry name" value="Cysteine proteinases"/>
    <property type="match status" value="1"/>
</dbReference>
<organism evidence="2 3">
    <name type="scientific">Capsicum baccatum</name>
    <name type="common">Peruvian pepper</name>
    <dbReference type="NCBI Taxonomy" id="33114"/>
    <lineage>
        <taxon>Eukaryota</taxon>
        <taxon>Viridiplantae</taxon>
        <taxon>Streptophyta</taxon>
        <taxon>Embryophyta</taxon>
        <taxon>Tracheophyta</taxon>
        <taxon>Spermatophyta</taxon>
        <taxon>Magnoliopsida</taxon>
        <taxon>eudicotyledons</taxon>
        <taxon>Gunneridae</taxon>
        <taxon>Pentapetalae</taxon>
        <taxon>asterids</taxon>
        <taxon>lamiids</taxon>
        <taxon>Solanales</taxon>
        <taxon>Solanaceae</taxon>
        <taxon>Solanoideae</taxon>
        <taxon>Capsiceae</taxon>
        <taxon>Capsicum</taxon>
    </lineage>
</organism>